<dbReference type="PANTHER" id="PTHR13096:SF8">
    <property type="entry name" value="RIBOSOMAL OXYGENASE 1"/>
    <property type="match status" value="1"/>
</dbReference>
<dbReference type="GO" id="GO:0005840">
    <property type="term" value="C:ribosome"/>
    <property type="evidence" value="ECO:0007669"/>
    <property type="project" value="UniProtKB-KW"/>
</dbReference>
<keyword evidence="7" id="KW-0687">Ribonucleoprotein</keyword>
<dbReference type="Gene3D" id="2.60.120.650">
    <property type="entry name" value="Cupin"/>
    <property type="match status" value="1"/>
</dbReference>
<dbReference type="InterPro" id="IPR039994">
    <property type="entry name" value="NO66-like"/>
</dbReference>
<keyword evidence="2" id="KW-0479">Metal-binding</keyword>
<organism evidence="7 8">
    <name type="scientific">Pandoraea eparura</name>
    <dbReference type="NCBI Taxonomy" id="2508291"/>
    <lineage>
        <taxon>Bacteria</taxon>
        <taxon>Pseudomonadati</taxon>
        <taxon>Pseudomonadota</taxon>
        <taxon>Betaproteobacteria</taxon>
        <taxon>Burkholderiales</taxon>
        <taxon>Burkholderiaceae</taxon>
        <taxon>Pandoraea</taxon>
    </lineage>
</organism>
<dbReference type="InterPro" id="IPR046799">
    <property type="entry name" value="ROXA-like_wH"/>
</dbReference>
<evidence type="ECO:0000256" key="2">
    <source>
        <dbReference type="ARBA" id="ARBA00022723"/>
    </source>
</evidence>
<evidence type="ECO:0000256" key="1">
    <source>
        <dbReference type="ARBA" id="ARBA00001954"/>
    </source>
</evidence>
<evidence type="ECO:0000313" key="8">
    <source>
        <dbReference type="Proteomes" id="UP000400981"/>
    </source>
</evidence>
<feature type="domain" description="JmjC" evidence="6">
    <location>
        <begin position="134"/>
        <end position="260"/>
    </location>
</feature>
<name>A0A5E4V769_9BURK</name>
<dbReference type="GO" id="GO:0016706">
    <property type="term" value="F:2-oxoglutarate-dependent dioxygenase activity"/>
    <property type="evidence" value="ECO:0007669"/>
    <property type="project" value="TreeGrafter"/>
</dbReference>
<gene>
    <name evidence="7" type="primary">roxA</name>
    <name evidence="7" type="ORF">PEP31012_02420</name>
</gene>
<dbReference type="Pfam" id="PF20514">
    <property type="entry name" value="WHD_ROXA"/>
    <property type="match status" value="1"/>
</dbReference>
<evidence type="ECO:0000256" key="3">
    <source>
        <dbReference type="ARBA" id="ARBA00022964"/>
    </source>
</evidence>
<dbReference type="SUPFAM" id="SSF51197">
    <property type="entry name" value="Clavaminate synthase-like"/>
    <property type="match status" value="1"/>
</dbReference>
<dbReference type="Gene3D" id="3.40.366.30">
    <property type="entry name" value="50S ribosomal protein L16 arginine hydroxylase, Chain A, Domain 2"/>
    <property type="match status" value="1"/>
</dbReference>
<dbReference type="EC" id="1.14.11.47" evidence="7"/>
<evidence type="ECO:0000256" key="4">
    <source>
        <dbReference type="ARBA" id="ARBA00023002"/>
    </source>
</evidence>
<evidence type="ECO:0000259" key="6">
    <source>
        <dbReference type="PROSITE" id="PS51184"/>
    </source>
</evidence>
<keyword evidence="3" id="KW-0223">Dioxygenase</keyword>
<dbReference type="AlphaFoldDB" id="A0A5E4V769"/>
<dbReference type="SMART" id="SM00558">
    <property type="entry name" value="JmjC"/>
    <property type="match status" value="1"/>
</dbReference>
<evidence type="ECO:0000256" key="5">
    <source>
        <dbReference type="ARBA" id="ARBA00023004"/>
    </source>
</evidence>
<dbReference type="EMBL" id="CABPSH010000004">
    <property type="protein sequence ID" value="VVE06865.1"/>
    <property type="molecule type" value="Genomic_DNA"/>
</dbReference>
<protein>
    <submittedName>
        <fullName evidence="7">50S ribosomal protein L16 3-hydroxylase</fullName>
        <ecNumber evidence="7">1.14.11.47</ecNumber>
    </submittedName>
</protein>
<dbReference type="PANTHER" id="PTHR13096">
    <property type="entry name" value="MINA53 MYC INDUCED NUCLEAR ANTIGEN"/>
    <property type="match status" value="1"/>
</dbReference>
<keyword evidence="4 7" id="KW-0560">Oxidoreductase</keyword>
<keyword evidence="5" id="KW-0408">Iron</keyword>
<proteinExistence type="predicted"/>
<accession>A0A5E4V769</accession>
<comment type="cofactor">
    <cofactor evidence="1">
        <name>Fe(2+)</name>
        <dbReference type="ChEBI" id="CHEBI:29033"/>
    </cofactor>
</comment>
<sequence>MARPDMRRCADADPCAVTAASLRATLFSCIDPLMTTARSPSPLLGGLAPDAFMKRHWHKRPLLIRQAIPDFTAPVSRDALFALAARDDVESRLISHARKRWQLEHGPFDADDLPPLSRKQWTLLVQGVNLHAPAVDALMQQFRFIPDARLDDVMISYATDGGGVGPHLDSYDVFLLQAHGKRRWRIGPQRDTTWLDGVPLRILKHFEAEQEWVLEPGDMLYLPPGYAHDGVAQGECMTYSIGFRAPLEQEMLQNFLYYLAENAPALPFARHFAGRYADPGQSAVKHPAALPDAMIETLVSQLEKVRWGQKEVEDFLGRWLSEPKSHVFFDPPETPLSMTRFVREAAVHGLALSPKTHLLYRRNKYYVNGEPLDIPAGARSMLRQLADRRQLNAGECANFEKKGPEIIEILYDWYASGWLQLPTDPQPPLTLRPVRKKAGK</sequence>
<reference evidence="7 8" key="1">
    <citation type="submission" date="2019-08" db="EMBL/GenBank/DDBJ databases">
        <authorList>
            <person name="Peeters C."/>
        </authorList>
    </citation>
    <scope>NUCLEOTIDE SEQUENCE [LARGE SCALE GENOMIC DNA]</scope>
    <source>
        <strain evidence="7 8">LMG 31012</strain>
    </source>
</reference>
<keyword evidence="7" id="KW-0689">Ribosomal protein</keyword>
<dbReference type="GO" id="GO:0046872">
    <property type="term" value="F:metal ion binding"/>
    <property type="evidence" value="ECO:0007669"/>
    <property type="project" value="UniProtKB-KW"/>
</dbReference>
<keyword evidence="8" id="KW-1185">Reference proteome</keyword>
<dbReference type="InterPro" id="IPR003347">
    <property type="entry name" value="JmjC_dom"/>
</dbReference>
<dbReference type="PROSITE" id="PS51184">
    <property type="entry name" value="JMJC"/>
    <property type="match status" value="1"/>
</dbReference>
<evidence type="ECO:0000313" key="7">
    <source>
        <dbReference type="EMBL" id="VVE06865.1"/>
    </source>
</evidence>
<dbReference type="Proteomes" id="UP000400981">
    <property type="component" value="Unassembled WGS sequence"/>
</dbReference>
<dbReference type="Pfam" id="PF08007">
    <property type="entry name" value="JmjC_2"/>
    <property type="match status" value="1"/>
</dbReference>